<evidence type="ECO:0000313" key="2">
    <source>
        <dbReference type="EMBL" id="MPC22962.1"/>
    </source>
</evidence>
<dbReference type="AlphaFoldDB" id="A0A5B7DMX4"/>
<dbReference type="EMBL" id="VSRR010001149">
    <property type="protein sequence ID" value="MPC22962.1"/>
    <property type="molecule type" value="Genomic_DNA"/>
</dbReference>
<keyword evidence="3" id="KW-1185">Reference proteome</keyword>
<name>A0A5B7DMX4_PORTR</name>
<protein>
    <submittedName>
        <fullName evidence="2">Uncharacterized protein</fullName>
    </submittedName>
</protein>
<sequence length="87" mass="10175">MSDKRRDTDAPLLSRSSETTELRRRAEAILRRKTMSQSRDDTTRHNTTRHDTTQHDTTRHQQQDGQSFMGQSSYMLILFGQQGSTQY</sequence>
<accession>A0A5B7DMX4</accession>
<evidence type="ECO:0000256" key="1">
    <source>
        <dbReference type="SAM" id="MobiDB-lite"/>
    </source>
</evidence>
<reference evidence="2 3" key="1">
    <citation type="submission" date="2019-05" db="EMBL/GenBank/DDBJ databases">
        <title>Another draft genome of Portunus trituberculatus and its Hox gene families provides insights of decapod evolution.</title>
        <authorList>
            <person name="Jeong J.-H."/>
            <person name="Song I."/>
            <person name="Kim S."/>
            <person name="Choi T."/>
            <person name="Kim D."/>
            <person name="Ryu S."/>
            <person name="Kim W."/>
        </authorList>
    </citation>
    <scope>NUCLEOTIDE SEQUENCE [LARGE SCALE GENOMIC DNA]</scope>
    <source>
        <tissue evidence="2">Muscle</tissue>
    </source>
</reference>
<feature type="compositionally biased region" description="Basic and acidic residues" evidence="1">
    <location>
        <begin position="38"/>
        <end position="62"/>
    </location>
</feature>
<comment type="caution">
    <text evidence="2">The sequence shown here is derived from an EMBL/GenBank/DDBJ whole genome shotgun (WGS) entry which is preliminary data.</text>
</comment>
<proteinExistence type="predicted"/>
<feature type="compositionally biased region" description="Basic and acidic residues" evidence="1">
    <location>
        <begin position="18"/>
        <end position="30"/>
    </location>
</feature>
<evidence type="ECO:0000313" key="3">
    <source>
        <dbReference type="Proteomes" id="UP000324222"/>
    </source>
</evidence>
<organism evidence="2 3">
    <name type="scientific">Portunus trituberculatus</name>
    <name type="common">Swimming crab</name>
    <name type="synonym">Neptunus trituberculatus</name>
    <dbReference type="NCBI Taxonomy" id="210409"/>
    <lineage>
        <taxon>Eukaryota</taxon>
        <taxon>Metazoa</taxon>
        <taxon>Ecdysozoa</taxon>
        <taxon>Arthropoda</taxon>
        <taxon>Crustacea</taxon>
        <taxon>Multicrustacea</taxon>
        <taxon>Malacostraca</taxon>
        <taxon>Eumalacostraca</taxon>
        <taxon>Eucarida</taxon>
        <taxon>Decapoda</taxon>
        <taxon>Pleocyemata</taxon>
        <taxon>Brachyura</taxon>
        <taxon>Eubrachyura</taxon>
        <taxon>Portunoidea</taxon>
        <taxon>Portunidae</taxon>
        <taxon>Portuninae</taxon>
        <taxon>Portunus</taxon>
    </lineage>
</organism>
<feature type="region of interest" description="Disordered" evidence="1">
    <location>
        <begin position="1"/>
        <end position="69"/>
    </location>
</feature>
<gene>
    <name evidence="2" type="ORF">E2C01_015994</name>
</gene>
<dbReference type="Proteomes" id="UP000324222">
    <property type="component" value="Unassembled WGS sequence"/>
</dbReference>